<evidence type="ECO:0000313" key="2">
    <source>
        <dbReference type="Proteomes" id="UP000653099"/>
    </source>
</evidence>
<dbReference type="AlphaFoldDB" id="A0A830EIC1"/>
<protein>
    <submittedName>
        <fullName evidence="1">Uncharacterized protein</fullName>
    </submittedName>
</protein>
<organism evidence="1 2">
    <name type="scientific">Halobellus salinus</name>
    <dbReference type="NCBI Taxonomy" id="931585"/>
    <lineage>
        <taxon>Archaea</taxon>
        <taxon>Methanobacteriati</taxon>
        <taxon>Methanobacteriota</taxon>
        <taxon>Stenosarchaea group</taxon>
        <taxon>Halobacteria</taxon>
        <taxon>Halobacteriales</taxon>
        <taxon>Haloferacaceae</taxon>
        <taxon>Halobellus</taxon>
    </lineage>
</organism>
<evidence type="ECO:0000313" key="1">
    <source>
        <dbReference type="EMBL" id="GGI94015.1"/>
    </source>
</evidence>
<dbReference type="EMBL" id="BMOC01000001">
    <property type="protein sequence ID" value="GGI94015.1"/>
    <property type="molecule type" value="Genomic_DNA"/>
</dbReference>
<gene>
    <name evidence="1" type="ORF">GCM10008995_00250</name>
</gene>
<proteinExistence type="predicted"/>
<reference evidence="1" key="2">
    <citation type="submission" date="2020-09" db="EMBL/GenBank/DDBJ databases">
        <authorList>
            <person name="Sun Q."/>
            <person name="Ohkuma M."/>
        </authorList>
    </citation>
    <scope>NUCLEOTIDE SEQUENCE</scope>
    <source>
        <strain evidence="1">JCM 14359</strain>
    </source>
</reference>
<keyword evidence="2" id="KW-1185">Reference proteome</keyword>
<dbReference type="Pfam" id="PF24376">
    <property type="entry name" value="DUF7532"/>
    <property type="match status" value="1"/>
</dbReference>
<dbReference type="InterPro" id="IPR055954">
    <property type="entry name" value="DUF7532"/>
</dbReference>
<accession>A0A830EIC1</accession>
<dbReference type="Proteomes" id="UP000653099">
    <property type="component" value="Unassembled WGS sequence"/>
</dbReference>
<comment type="caution">
    <text evidence="1">The sequence shown here is derived from an EMBL/GenBank/DDBJ whole genome shotgun (WGS) entry which is preliminary data.</text>
</comment>
<reference evidence="1" key="1">
    <citation type="journal article" date="2014" name="Int. J. Syst. Evol. Microbiol.">
        <title>Complete genome sequence of Corynebacterium casei LMG S-19264T (=DSM 44701T), isolated from a smear-ripened cheese.</title>
        <authorList>
            <consortium name="US DOE Joint Genome Institute (JGI-PGF)"/>
            <person name="Walter F."/>
            <person name="Albersmeier A."/>
            <person name="Kalinowski J."/>
            <person name="Ruckert C."/>
        </authorList>
    </citation>
    <scope>NUCLEOTIDE SEQUENCE</scope>
    <source>
        <strain evidence="1">JCM 14359</strain>
    </source>
</reference>
<sequence>MPPTRLAGFKPRRTLPLLTMHFDQRTQAALRDVGLDDAEIRDASDAVAAAVERDADHLEEFFDRDVLYSDMDMAHTAGGINEHTVEYLDLFTHGSDLRGYLRFGTWGVPVEGGRVLSDDVVELSLGATVHDRVRFAVDGDALR</sequence>
<name>A0A830EIC1_9EURY</name>